<evidence type="ECO:0000256" key="1">
    <source>
        <dbReference type="ARBA" id="ARBA00008520"/>
    </source>
</evidence>
<feature type="chain" id="PRO_5039538215" evidence="5">
    <location>
        <begin position="42"/>
        <end position="469"/>
    </location>
</feature>
<dbReference type="STRING" id="504797.SAMN05421678_11510"/>
<dbReference type="SUPFAM" id="SSF53850">
    <property type="entry name" value="Periplasmic binding protein-like II"/>
    <property type="match status" value="1"/>
</dbReference>
<feature type="region of interest" description="Disordered" evidence="4">
    <location>
        <begin position="1"/>
        <end position="21"/>
    </location>
</feature>
<protein>
    <submittedName>
        <fullName evidence="7">Multiple sugar transport system substrate-binding protein</fullName>
    </submittedName>
</protein>
<dbReference type="Pfam" id="PF13416">
    <property type="entry name" value="SBP_bac_8"/>
    <property type="match status" value="1"/>
</dbReference>
<dbReference type="InterPro" id="IPR006059">
    <property type="entry name" value="SBP"/>
</dbReference>
<dbReference type="Gene3D" id="3.40.190.10">
    <property type="entry name" value="Periplasmic binding protein-like II"/>
    <property type="match status" value="2"/>
</dbReference>
<evidence type="ECO:0000256" key="5">
    <source>
        <dbReference type="SAM" id="SignalP"/>
    </source>
</evidence>
<dbReference type="Proteomes" id="UP000199052">
    <property type="component" value="Unassembled WGS sequence"/>
</dbReference>
<dbReference type="PANTHER" id="PTHR43649:SF34">
    <property type="entry name" value="ABC TRANSPORTER PERIPLASMIC-BINDING PROTEIN YCJN-RELATED"/>
    <property type="match status" value="1"/>
</dbReference>
<proteinExistence type="inferred from homology"/>
<accession>A0A1I2YTQ6</accession>
<keyword evidence="3 5" id="KW-0732">Signal</keyword>
<evidence type="ECO:0000256" key="4">
    <source>
        <dbReference type="SAM" id="MobiDB-lite"/>
    </source>
</evidence>
<evidence type="ECO:0000256" key="3">
    <source>
        <dbReference type="ARBA" id="ARBA00022729"/>
    </source>
</evidence>
<comment type="similarity">
    <text evidence="1">Belongs to the bacterial solute-binding protein 1 family.</text>
</comment>
<dbReference type="Proteomes" id="UP000533017">
    <property type="component" value="Unassembled WGS sequence"/>
</dbReference>
<dbReference type="EMBL" id="FOOI01000015">
    <property type="protein sequence ID" value="SFH29053.1"/>
    <property type="molecule type" value="Genomic_DNA"/>
</dbReference>
<evidence type="ECO:0000256" key="2">
    <source>
        <dbReference type="ARBA" id="ARBA00022448"/>
    </source>
</evidence>
<dbReference type="AlphaFoldDB" id="A0A1I2YTQ6"/>
<keyword evidence="7" id="KW-0762">Sugar transport</keyword>
<dbReference type="PANTHER" id="PTHR43649">
    <property type="entry name" value="ARABINOSE-BINDING PROTEIN-RELATED"/>
    <property type="match status" value="1"/>
</dbReference>
<sequence>MRDAAGRKGRRPQSKYAERPAGRRRAALFAALTLAAAAALAGCGSDSGPPVVTWYVNPDNGGQAKLAAKCTQQAGGKYRIATALLPRDSTAQREQLVRRLAAGDKGIDLMSLDLPYLAEFANAGFLHKFQGSEASELTKGMLAGPLEAAKWKDELYAVPFNSNTQVLWYHKSVAAKAGLDIGPNSDVTWKQVIAAAEKSGTTVQVQASRYEGYTVLINSLVASAGGKILKNPEAGKDVTPAIDSAAGRAAADVLRTLGRSKAASADISNSDEGTSQAGFNADNGGFMTNWPFVYTAETGTLNDLKTQRKSAPAGKRAALDKQIREQQAKVDDFGYARWPGVVKGRPSAPPLGGINLAVGAFSQHTKESVEAARCITSPASQKEYMLGEGLLPTVESVYADPEIRKAFPMAGLLRKSVDQGAPRPITPYYPDITAAVQRTWHPASAVSPSRTPEATAKLIVAVLHDKELI</sequence>
<evidence type="ECO:0000313" key="8">
    <source>
        <dbReference type="Proteomes" id="UP000199052"/>
    </source>
</evidence>
<dbReference type="EMBL" id="JACBZA010000001">
    <property type="protein sequence ID" value="NYH81691.1"/>
    <property type="molecule type" value="Genomic_DNA"/>
</dbReference>
<reference evidence="7 8" key="1">
    <citation type="submission" date="2016-10" db="EMBL/GenBank/DDBJ databases">
        <authorList>
            <person name="de Groot N.N."/>
        </authorList>
    </citation>
    <scope>NUCLEOTIDE SEQUENCE [LARGE SCALE GENOMIC DNA]</scope>
    <source>
        <strain evidence="7 8">CPCC 202808</strain>
    </source>
</reference>
<evidence type="ECO:0000313" key="9">
    <source>
        <dbReference type="Proteomes" id="UP000533017"/>
    </source>
</evidence>
<organism evidence="7 8">
    <name type="scientific">Actinopolymorpha cephalotaxi</name>
    <dbReference type="NCBI Taxonomy" id="504797"/>
    <lineage>
        <taxon>Bacteria</taxon>
        <taxon>Bacillati</taxon>
        <taxon>Actinomycetota</taxon>
        <taxon>Actinomycetes</taxon>
        <taxon>Propionibacteriales</taxon>
        <taxon>Actinopolymorphaceae</taxon>
        <taxon>Actinopolymorpha</taxon>
    </lineage>
</organism>
<reference evidence="6 9" key="2">
    <citation type="submission" date="2020-07" db="EMBL/GenBank/DDBJ databases">
        <title>Sequencing the genomes of 1000 actinobacteria strains.</title>
        <authorList>
            <person name="Klenk H.-P."/>
        </authorList>
    </citation>
    <scope>NUCLEOTIDE SEQUENCE [LARGE SCALE GENOMIC DNA]</scope>
    <source>
        <strain evidence="6 9">DSM 45117</strain>
    </source>
</reference>
<dbReference type="InterPro" id="IPR050490">
    <property type="entry name" value="Bact_solute-bd_prot1"/>
</dbReference>
<name>A0A1I2YTQ6_9ACTN</name>
<feature type="signal peptide" evidence="5">
    <location>
        <begin position="1"/>
        <end position="41"/>
    </location>
</feature>
<keyword evidence="2" id="KW-0813">Transport</keyword>
<gene>
    <name evidence="6" type="ORF">FHR37_000542</name>
    <name evidence="7" type="ORF">SAMN05421678_11510</name>
</gene>
<dbReference type="RefSeq" id="WP_179770973.1">
    <property type="nucleotide sequence ID" value="NZ_FOOI01000015.1"/>
</dbReference>
<evidence type="ECO:0000313" key="6">
    <source>
        <dbReference type="EMBL" id="NYH81691.1"/>
    </source>
</evidence>
<keyword evidence="9" id="KW-1185">Reference proteome</keyword>
<evidence type="ECO:0000313" key="7">
    <source>
        <dbReference type="EMBL" id="SFH29053.1"/>
    </source>
</evidence>